<reference evidence="2" key="1">
    <citation type="submission" date="2021-02" db="EMBL/GenBank/DDBJ databases">
        <authorList>
            <person name="Dougan E. K."/>
            <person name="Rhodes N."/>
            <person name="Thang M."/>
            <person name="Chan C."/>
        </authorList>
    </citation>
    <scope>NUCLEOTIDE SEQUENCE</scope>
</reference>
<name>A0A813L9D9_POLGL</name>
<feature type="compositionally biased region" description="Basic and acidic residues" evidence="1">
    <location>
        <begin position="38"/>
        <end position="51"/>
    </location>
</feature>
<protein>
    <submittedName>
        <fullName evidence="2">Uncharacterized protein</fullName>
    </submittedName>
</protein>
<evidence type="ECO:0000313" key="3">
    <source>
        <dbReference type="Proteomes" id="UP000626109"/>
    </source>
</evidence>
<feature type="region of interest" description="Disordered" evidence="1">
    <location>
        <begin position="1"/>
        <end position="51"/>
    </location>
</feature>
<organism evidence="2 3">
    <name type="scientific">Polarella glacialis</name>
    <name type="common">Dinoflagellate</name>
    <dbReference type="NCBI Taxonomy" id="89957"/>
    <lineage>
        <taxon>Eukaryota</taxon>
        <taxon>Sar</taxon>
        <taxon>Alveolata</taxon>
        <taxon>Dinophyceae</taxon>
        <taxon>Suessiales</taxon>
        <taxon>Suessiaceae</taxon>
        <taxon>Polarella</taxon>
    </lineage>
</organism>
<comment type="caution">
    <text evidence="2">The sequence shown here is derived from an EMBL/GenBank/DDBJ whole genome shotgun (WGS) entry which is preliminary data.</text>
</comment>
<proteinExistence type="predicted"/>
<evidence type="ECO:0000256" key="1">
    <source>
        <dbReference type="SAM" id="MobiDB-lite"/>
    </source>
</evidence>
<evidence type="ECO:0000313" key="2">
    <source>
        <dbReference type="EMBL" id="CAE8721906.1"/>
    </source>
</evidence>
<accession>A0A813L9D9</accession>
<sequence length="51" mass="5498">MRPQVAHFDVSAKGEGDSSSASSDGEETRAVRRQRSNHQKDLPGAKSEGRS</sequence>
<gene>
    <name evidence="2" type="ORF">PGLA2088_LOCUS42204</name>
</gene>
<dbReference type="EMBL" id="CAJNNW010034195">
    <property type="protein sequence ID" value="CAE8721906.1"/>
    <property type="molecule type" value="Genomic_DNA"/>
</dbReference>
<dbReference type="AlphaFoldDB" id="A0A813L9D9"/>
<dbReference type="Proteomes" id="UP000626109">
    <property type="component" value="Unassembled WGS sequence"/>
</dbReference>